<protein>
    <submittedName>
        <fullName evidence="1">Uncharacterized protein</fullName>
    </submittedName>
</protein>
<organism evidence="1 2">
    <name type="scientific">Plasmopara halstedii</name>
    <name type="common">Downy mildew of sunflower</name>
    <dbReference type="NCBI Taxonomy" id="4781"/>
    <lineage>
        <taxon>Eukaryota</taxon>
        <taxon>Sar</taxon>
        <taxon>Stramenopiles</taxon>
        <taxon>Oomycota</taxon>
        <taxon>Peronosporomycetes</taxon>
        <taxon>Peronosporales</taxon>
        <taxon>Peronosporaceae</taxon>
        <taxon>Plasmopara</taxon>
    </lineage>
</organism>
<dbReference type="GeneID" id="36405000"/>
<accession>A0A0P1AG24</accession>
<proteinExistence type="predicted"/>
<evidence type="ECO:0000313" key="2">
    <source>
        <dbReference type="Proteomes" id="UP000054928"/>
    </source>
</evidence>
<dbReference type="Proteomes" id="UP000054928">
    <property type="component" value="Unassembled WGS sequence"/>
</dbReference>
<sequence length="63" mass="7613">MSVEYNDDPCLWSVKYKNITTLEITPGAIILQRRFVRYRGYLREWVLVMISNGANWEYYFCEP</sequence>
<dbReference type="EMBL" id="CCYD01000435">
    <property type="protein sequence ID" value="CEG39709.1"/>
    <property type="molecule type" value="Genomic_DNA"/>
</dbReference>
<name>A0A0P1AG24_PLAHL</name>
<dbReference type="AlphaFoldDB" id="A0A0P1AG24"/>
<keyword evidence="2" id="KW-1185">Reference proteome</keyword>
<dbReference type="RefSeq" id="XP_024576078.1">
    <property type="nucleotide sequence ID" value="XM_024725286.1"/>
</dbReference>
<evidence type="ECO:0000313" key="1">
    <source>
        <dbReference type="EMBL" id="CEG39709.1"/>
    </source>
</evidence>
<reference evidence="2" key="1">
    <citation type="submission" date="2014-09" db="EMBL/GenBank/DDBJ databases">
        <authorList>
            <person name="Sharma Rahul"/>
            <person name="Thines Marco"/>
        </authorList>
    </citation>
    <scope>NUCLEOTIDE SEQUENCE [LARGE SCALE GENOMIC DNA]</scope>
</reference>